<dbReference type="RefSeq" id="WP_345779945.1">
    <property type="nucleotide sequence ID" value="NZ_CP063231.1"/>
</dbReference>
<organism evidence="2 3">
    <name type="scientific">Luteibacter flocculans</name>
    <dbReference type="NCBI Taxonomy" id="2780091"/>
    <lineage>
        <taxon>Bacteria</taxon>
        <taxon>Pseudomonadati</taxon>
        <taxon>Pseudomonadota</taxon>
        <taxon>Gammaproteobacteria</taxon>
        <taxon>Lysobacterales</taxon>
        <taxon>Rhodanobacteraceae</taxon>
        <taxon>Luteibacter</taxon>
    </lineage>
</organism>
<evidence type="ECO:0000313" key="3">
    <source>
        <dbReference type="Proteomes" id="UP001056681"/>
    </source>
</evidence>
<dbReference type="EMBL" id="CP063231">
    <property type="protein sequence ID" value="URL56968.1"/>
    <property type="molecule type" value="Genomic_DNA"/>
</dbReference>
<accession>A0ABY4SZH6</accession>
<dbReference type="Pfam" id="PF04120">
    <property type="entry name" value="Iron_permease"/>
    <property type="match status" value="1"/>
</dbReference>
<protein>
    <submittedName>
        <fullName evidence="2">Low affinity iron permease family protein</fullName>
    </submittedName>
</protein>
<proteinExistence type="predicted"/>
<feature type="transmembrane region" description="Helical" evidence="1">
    <location>
        <begin position="53"/>
        <end position="70"/>
    </location>
</feature>
<gene>
    <name evidence="2" type="ORF">IM816_09830</name>
</gene>
<feature type="transmembrane region" description="Helical" evidence="1">
    <location>
        <begin position="21"/>
        <end position="41"/>
    </location>
</feature>
<keyword evidence="1" id="KW-1133">Transmembrane helix</keyword>
<evidence type="ECO:0000256" key="1">
    <source>
        <dbReference type="SAM" id="Phobius"/>
    </source>
</evidence>
<keyword evidence="1" id="KW-0812">Transmembrane</keyword>
<sequence>MANKDKNQSFFTRMAMAVAKAAGKPATFAVAVGIVIVWAASGPAFGFGDTWQLVINTGTTIVTFLMVFLIQNTQNRDTEAMQIKLDELINALQGANDALLDLEELDEKTLDAIRAHYTRRAAAARKKLGCEDSPEREAEGD</sequence>
<keyword evidence="1" id="KW-0472">Membrane</keyword>
<dbReference type="Proteomes" id="UP001056681">
    <property type="component" value="Chromosome"/>
</dbReference>
<keyword evidence="3" id="KW-1185">Reference proteome</keyword>
<name>A0ABY4SZH6_9GAMM</name>
<dbReference type="InterPro" id="IPR007251">
    <property type="entry name" value="Iron_permease_Fet4"/>
</dbReference>
<reference evidence="2" key="1">
    <citation type="submission" date="2020-10" db="EMBL/GenBank/DDBJ databases">
        <title>Whole-genome sequence of Luteibacter sp. EIF3.</title>
        <authorList>
            <person name="Friedrich I."/>
            <person name="Hertel R."/>
            <person name="Daniel R."/>
        </authorList>
    </citation>
    <scope>NUCLEOTIDE SEQUENCE</scope>
    <source>
        <strain evidence="2">EIF3</strain>
    </source>
</reference>
<evidence type="ECO:0000313" key="2">
    <source>
        <dbReference type="EMBL" id="URL56968.1"/>
    </source>
</evidence>